<proteinExistence type="predicted"/>
<name>A0A426YC57_ENSVE</name>
<reference evidence="1 2" key="1">
    <citation type="journal article" date="2014" name="Agronomy (Basel)">
        <title>A Draft Genome Sequence for Ensete ventricosum, the Drought-Tolerant Tree Against Hunger.</title>
        <authorList>
            <person name="Harrison J."/>
            <person name="Moore K.A."/>
            <person name="Paszkiewicz K."/>
            <person name="Jones T."/>
            <person name="Grant M."/>
            <person name="Ambacheew D."/>
            <person name="Muzemil S."/>
            <person name="Studholme D.J."/>
        </authorList>
    </citation>
    <scope>NUCLEOTIDE SEQUENCE [LARGE SCALE GENOMIC DNA]</scope>
</reference>
<dbReference type="EMBL" id="AMZH03013439">
    <property type="protein sequence ID" value="RRT49266.1"/>
    <property type="molecule type" value="Genomic_DNA"/>
</dbReference>
<evidence type="ECO:0000313" key="1">
    <source>
        <dbReference type="EMBL" id="RRT49266.1"/>
    </source>
</evidence>
<organism evidence="1 2">
    <name type="scientific">Ensete ventricosum</name>
    <name type="common">Abyssinian banana</name>
    <name type="synonym">Musa ensete</name>
    <dbReference type="NCBI Taxonomy" id="4639"/>
    <lineage>
        <taxon>Eukaryota</taxon>
        <taxon>Viridiplantae</taxon>
        <taxon>Streptophyta</taxon>
        <taxon>Embryophyta</taxon>
        <taxon>Tracheophyta</taxon>
        <taxon>Spermatophyta</taxon>
        <taxon>Magnoliopsida</taxon>
        <taxon>Liliopsida</taxon>
        <taxon>Zingiberales</taxon>
        <taxon>Musaceae</taxon>
        <taxon>Ensete</taxon>
    </lineage>
</organism>
<evidence type="ECO:0000313" key="2">
    <source>
        <dbReference type="Proteomes" id="UP000287651"/>
    </source>
</evidence>
<dbReference type="Proteomes" id="UP000287651">
    <property type="component" value="Unassembled WGS sequence"/>
</dbReference>
<sequence length="108" mass="11548">MPWSSVGNFRLRLESIVDPCKKVESGGDPDVTPPMVKSFVPEIFIASMAYYAVVLLHTVCGPCSEACVLPAIAVACRPYPCQVGRTIVGSSMPVSGQLRCDGSIMLEI</sequence>
<accession>A0A426YC57</accession>
<comment type="caution">
    <text evidence="1">The sequence shown here is derived from an EMBL/GenBank/DDBJ whole genome shotgun (WGS) entry which is preliminary data.</text>
</comment>
<gene>
    <name evidence="1" type="ORF">B296_00020973</name>
</gene>
<protein>
    <submittedName>
        <fullName evidence="1">Uncharacterized protein</fullName>
    </submittedName>
</protein>
<dbReference type="AlphaFoldDB" id="A0A426YC57"/>